<name>A0ABN3U6N7_9ACTN</name>
<evidence type="ECO:0000313" key="3">
    <source>
        <dbReference type="Proteomes" id="UP001500886"/>
    </source>
</evidence>
<evidence type="ECO:0000313" key="2">
    <source>
        <dbReference type="EMBL" id="GAA2725049.1"/>
    </source>
</evidence>
<feature type="compositionally biased region" description="Basic and acidic residues" evidence="1">
    <location>
        <begin position="9"/>
        <end position="37"/>
    </location>
</feature>
<proteinExistence type="predicted"/>
<feature type="region of interest" description="Disordered" evidence="1">
    <location>
        <begin position="123"/>
        <end position="155"/>
    </location>
</feature>
<reference evidence="2 3" key="1">
    <citation type="journal article" date="2019" name="Int. J. Syst. Evol. Microbiol.">
        <title>The Global Catalogue of Microorganisms (GCM) 10K type strain sequencing project: providing services to taxonomists for standard genome sequencing and annotation.</title>
        <authorList>
            <consortium name="The Broad Institute Genomics Platform"/>
            <consortium name="The Broad Institute Genome Sequencing Center for Infectious Disease"/>
            <person name="Wu L."/>
            <person name="Ma J."/>
        </authorList>
    </citation>
    <scope>NUCLEOTIDE SEQUENCE [LARGE SCALE GENOMIC DNA]</scope>
    <source>
        <strain evidence="2 3">JCM 4542</strain>
    </source>
</reference>
<accession>A0ABN3U6N7</accession>
<protein>
    <submittedName>
        <fullName evidence="2">Carbon catabolit repression protein</fullName>
    </submittedName>
</protein>
<comment type="caution">
    <text evidence="2">The sequence shown here is derived from an EMBL/GenBank/DDBJ whole genome shotgun (WGS) entry which is preliminary data.</text>
</comment>
<organism evidence="2 3">
    <name type="scientific">Streptomyces luteosporeus</name>
    <dbReference type="NCBI Taxonomy" id="173856"/>
    <lineage>
        <taxon>Bacteria</taxon>
        <taxon>Bacillati</taxon>
        <taxon>Actinomycetota</taxon>
        <taxon>Actinomycetes</taxon>
        <taxon>Kitasatosporales</taxon>
        <taxon>Streptomycetaceae</taxon>
        <taxon>Streptomyces</taxon>
    </lineage>
</organism>
<dbReference type="Pfam" id="PF17230">
    <property type="entry name" value="DUF5304"/>
    <property type="match status" value="1"/>
</dbReference>
<sequence length="155" mass="16657">MQESVMSDPTERPGPGREPDPDAWERACAEDLAAERARHGRGGPQEPGSAAEELRRLVDAVAEKVAAIQLPLGGPTAQVAVRHFVDRARSVVEPVIERNPEVFDHLAGAGSELLAAYRAAVHRQEARWTRGEPPAPRAGGDDGPSPGENHRIDLD</sequence>
<keyword evidence="3" id="KW-1185">Reference proteome</keyword>
<feature type="region of interest" description="Disordered" evidence="1">
    <location>
        <begin position="1"/>
        <end position="52"/>
    </location>
</feature>
<gene>
    <name evidence="2" type="ORF">GCM10010315_56230</name>
</gene>
<dbReference type="InterPro" id="IPR035183">
    <property type="entry name" value="DUF5304"/>
</dbReference>
<dbReference type="EMBL" id="BAAASL010000028">
    <property type="protein sequence ID" value="GAA2725049.1"/>
    <property type="molecule type" value="Genomic_DNA"/>
</dbReference>
<evidence type="ECO:0000256" key="1">
    <source>
        <dbReference type="SAM" id="MobiDB-lite"/>
    </source>
</evidence>
<dbReference type="Proteomes" id="UP001500886">
    <property type="component" value="Unassembled WGS sequence"/>
</dbReference>